<feature type="domain" description="Imelysin-like" evidence="5">
    <location>
        <begin position="165"/>
        <end position="383"/>
    </location>
</feature>
<dbReference type="InterPro" id="IPR050894">
    <property type="entry name" value="EfeM/EfeO_iron_uptake"/>
</dbReference>
<dbReference type="Pfam" id="PF09375">
    <property type="entry name" value="Peptidase_M75"/>
    <property type="match status" value="1"/>
</dbReference>
<evidence type="ECO:0000313" key="6">
    <source>
        <dbReference type="EMBL" id="GLJ96296.1"/>
    </source>
</evidence>
<evidence type="ECO:0000313" key="7">
    <source>
        <dbReference type="Proteomes" id="UP001142291"/>
    </source>
</evidence>
<reference evidence="6" key="1">
    <citation type="journal article" date="2014" name="Int. J. Syst. Evol. Microbiol.">
        <title>Complete genome sequence of Corynebacterium casei LMG S-19264T (=DSM 44701T), isolated from a smear-ripened cheese.</title>
        <authorList>
            <consortium name="US DOE Joint Genome Institute (JGI-PGF)"/>
            <person name="Walter F."/>
            <person name="Albersmeier A."/>
            <person name="Kalinowski J."/>
            <person name="Ruckert C."/>
        </authorList>
    </citation>
    <scope>NUCLEOTIDE SEQUENCE</scope>
    <source>
        <strain evidence="6">VKM Ac-1940</strain>
    </source>
</reference>
<evidence type="ECO:0000256" key="1">
    <source>
        <dbReference type="ARBA" id="ARBA00004196"/>
    </source>
</evidence>
<organism evidence="6 7">
    <name type="scientific">Microbacterium dextranolyticum</name>
    <dbReference type="NCBI Taxonomy" id="36806"/>
    <lineage>
        <taxon>Bacteria</taxon>
        <taxon>Bacillati</taxon>
        <taxon>Actinomycetota</taxon>
        <taxon>Actinomycetes</taxon>
        <taxon>Micrococcales</taxon>
        <taxon>Microbacteriaceae</taxon>
        <taxon>Microbacterium</taxon>
    </lineage>
</organism>
<evidence type="ECO:0000256" key="4">
    <source>
        <dbReference type="SAM" id="SignalP"/>
    </source>
</evidence>
<dbReference type="InterPro" id="IPR038352">
    <property type="entry name" value="Imelysin_sf"/>
</dbReference>
<evidence type="ECO:0000259" key="5">
    <source>
        <dbReference type="Pfam" id="PF09375"/>
    </source>
</evidence>
<dbReference type="PANTHER" id="PTHR39192">
    <property type="entry name" value="IRON UPTAKE SYSTEM COMPONENT EFEO"/>
    <property type="match status" value="1"/>
</dbReference>
<dbReference type="Gene3D" id="1.20.1420.20">
    <property type="entry name" value="M75 peptidase, HXXE motif"/>
    <property type="match status" value="1"/>
</dbReference>
<sequence>MLAPVLRRSLPRRRAAIRGAIGPVAAVSVATCTIMALAGCTASPAPADPLEPTVLVSVDSCGQGWTTPTAGAQRMTIRNVDSRAGEVYLTDAQSGAVYADIDPIGPGTQTEMDITLTAGAYAFRCAMEDEGTVTGPTATVVGTATDAATPVAAVSQADLVPATLQYEKYVTDRLPVLARLTSTLRADLAAGDLEAARADWLPAHVEYETLGAAYGAFGDLDDRIDGLPNGLPRGPADPAWTGFHRVEFGLWHGEAASTLAPLGDDLASAVSDLSDTFAHAQIDPLQISLRAHEITENAVQFELTSATDFGSDSNLATISANLEGTTTVIDILAPLLASRDPGFSRMRAHLDSTRADVPAAGSDLRALPLATRQRLDADLSQLAEDLAPVAALLDPRRVDQ</sequence>
<evidence type="ECO:0000256" key="3">
    <source>
        <dbReference type="ARBA" id="ARBA00022729"/>
    </source>
</evidence>
<feature type="signal peptide" evidence="4">
    <location>
        <begin position="1"/>
        <end position="47"/>
    </location>
</feature>
<comment type="caution">
    <text evidence="6">The sequence shown here is derived from an EMBL/GenBank/DDBJ whole genome shotgun (WGS) entry which is preliminary data.</text>
</comment>
<gene>
    <name evidence="6" type="ORF">GCM10017591_23590</name>
</gene>
<feature type="chain" id="PRO_5040930083" evidence="4">
    <location>
        <begin position="48"/>
        <end position="400"/>
    </location>
</feature>
<keyword evidence="3 4" id="KW-0732">Signal</keyword>
<dbReference type="InterPro" id="IPR018976">
    <property type="entry name" value="Imelysin-like"/>
</dbReference>
<dbReference type="InterPro" id="IPR034981">
    <property type="entry name" value="Imelysin-like_EfeO/Algp7"/>
</dbReference>
<comment type="subcellular location">
    <subcellularLocation>
        <location evidence="1">Cell envelope</location>
    </subcellularLocation>
</comment>
<accession>A0A9W6HP23</accession>
<dbReference type="GO" id="GO:0030313">
    <property type="term" value="C:cell envelope"/>
    <property type="evidence" value="ECO:0007669"/>
    <property type="project" value="UniProtKB-SubCell"/>
</dbReference>
<dbReference type="CDD" id="cd14656">
    <property type="entry name" value="Imelysin-like_EfeO"/>
    <property type="match status" value="1"/>
</dbReference>
<comment type="similarity">
    <text evidence="2">Belongs to the EfeM/EfeO family.</text>
</comment>
<dbReference type="Proteomes" id="UP001142291">
    <property type="component" value="Unassembled WGS sequence"/>
</dbReference>
<keyword evidence="7" id="KW-1185">Reference proteome</keyword>
<dbReference type="PANTHER" id="PTHR39192:SF1">
    <property type="entry name" value="IRON UPTAKE SYSTEM COMPONENT EFEO"/>
    <property type="match status" value="1"/>
</dbReference>
<reference evidence="6" key="2">
    <citation type="submission" date="2023-01" db="EMBL/GenBank/DDBJ databases">
        <authorList>
            <person name="Sun Q."/>
            <person name="Evtushenko L."/>
        </authorList>
    </citation>
    <scope>NUCLEOTIDE SEQUENCE</scope>
    <source>
        <strain evidence="6">VKM Ac-1940</strain>
    </source>
</reference>
<proteinExistence type="inferred from homology"/>
<evidence type="ECO:0000256" key="2">
    <source>
        <dbReference type="ARBA" id="ARBA00005989"/>
    </source>
</evidence>
<name>A0A9W6HP23_9MICO</name>
<dbReference type="EMBL" id="BSER01000009">
    <property type="protein sequence ID" value="GLJ96296.1"/>
    <property type="molecule type" value="Genomic_DNA"/>
</dbReference>
<protein>
    <submittedName>
        <fullName evidence="6">Iron transporter</fullName>
    </submittedName>
</protein>
<dbReference type="AlphaFoldDB" id="A0A9W6HP23"/>